<evidence type="ECO:0000256" key="5">
    <source>
        <dbReference type="RuleBase" id="RU003345"/>
    </source>
</evidence>
<proteinExistence type="inferred from homology"/>
<dbReference type="InterPro" id="IPR029510">
    <property type="entry name" value="Ald_DH_CS_GLU"/>
</dbReference>
<name>A0AAE2RBS0_AGRVI</name>
<dbReference type="FunFam" id="3.40.309.10:FF:000009">
    <property type="entry name" value="Aldehyde dehydrogenase A"/>
    <property type="match status" value="1"/>
</dbReference>
<dbReference type="Pfam" id="PF00171">
    <property type="entry name" value="Aldedh"/>
    <property type="match status" value="1"/>
</dbReference>
<evidence type="ECO:0000256" key="3">
    <source>
        <dbReference type="ARBA" id="ARBA00023027"/>
    </source>
</evidence>
<keyword evidence="3" id="KW-0520">NAD</keyword>
<feature type="domain" description="Aldehyde dehydrogenase" evidence="6">
    <location>
        <begin position="46"/>
        <end position="502"/>
    </location>
</feature>
<dbReference type="Gene3D" id="3.40.309.10">
    <property type="entry name" value="Aldehyde Dehydrogenase, Chain A, domain 2"/>
    <property type="match status" value="1"/>
</dbReference>
<comment type="caution">
    <text evidence="7">The sequence shown here is derived from an EMBL/GenBank/DDBJ whole genome shotgun (WGS) entry which is preliminary data.</text>
</comment>
<dbReference type="InterPro" id="IPR016161">
    <property type="entry name" value="Ald_DH/histidinol_DH"/>
</dbReference>
<dbReference type="EMBL" id="JACXXJ020000003">
    <property type="protein sequence ID" value="MBF2713741.1"/>
    <property type="molecule type" value="Genomic_DNA"/>
</dbReference>
<gene>
    <name evidence="7" type="ORF">IEI95_005640</name>
</gene>
<evidence type="ECO:0000256" key="4">
    <source>
        <dbReference type="PROSITE-ProRule" id="PRU10007"/>
    </source>
</evidence>
<dbReference type="SUPFAM" id="SSF53720">
    <property type="entry name" value="ALDH-like"/>
    <property type="match status" value="1"/>
</dbReference>
<keyword evidence="2 5" id="KW-0560">Oxidoreductase</keyword>
<dbReference type="InterPro" id="IPR016162">
    <property type="entry name" value="Ald_DH_N"/>
</dbReference>
<accession>A0AAE2RBS0</accession>
<reference evidence="7" key="1">
    <citation type="submission" date="2020-11" db="EMBL/GenBank/DDBJ databases">
        <title>Agrobacterium vitis strain K377 genome.</title>
        <authorList>
            <person name="Xi H."/>
        </authorList>
    </citation>
    <scope>NUCLEOTIDE SEQUENCE</scope>
    <source>
        <strain evidence="7">K377</strain>
    </source>
</reference>
<dbReference type="AlphaFoldDB" id="A0AAE2RBS0"/>
<dbReference type="GO" id="GO:0016620">
    <property type="term" value="F:oxidoreductase activity, acting on the aldehyde or oxo group of donors, NAD or NADP as acceptor"/>
    <property type="evidence" value="ECO:0007669"/>
    <property type="project" value="InterPro"/>
</dbReference>
<evidence type="ECO:0000313" key="7">
    <source>
        <dbReference type="EMBL" id="MBF2713741.1"/>
    </source>
</evidence>
<dbReference type="InterPro" id="IPR015590">
    <property type="entry name" value="Aldehyde_DH_dom"/>
</dbReference>
<protein>
    <submittedName>
        <fullName evidence="7">Aldehyde dehydrogenase family protein</fullName>
    </submittedName>
</protein>
<organism evidence="7 8">
    <name type="scientific">Agrobacterium vitis</name>
    <name type="common">Rhizobium vitis</name>
    <dbReference type="NCBI Taxonomy" id="373"/>
    <lineage>
        <taxon>Bacteria</taxon>
        <taxon>Pseudomonadati</taxon>
        <taxon>Pseudomonadota</taxon>
        <taxon>Alphaproteobacteria</taxon>
        <taxon>Hyphomicrobiales</taxon>
        <taxon>Rhizobiaceae</taxon>
        <taxon>Rhizobium/Agrobacterium group</taxon>
        <taxon>Agrobacterium</taxon>
    </lineage>
</organism>
<dbReference type="PANTHER" id="PTHR42986">
    <property type="entry name" value="BENZALDEHYDE DEHYDROGENASE YFMT"/>
    <property type="match status" value="1"/>
</dbReference>
<dbReference type="PANTHER" id="PTHR42986:SF1">
    <property type="entry name" value="BENZALDEHYDE DEHYDROGENASE YFMT"/>
    <property type="match status" value="1"/>
</dbReference>
<dbReference type="FunFam" id="3.40.605.10:FF:000007">
    <property type="entry name" value="NAD/NADP-dependent betaine aldehyde dehydrogenase"/>
    <property type="match status" value="1"/>
</dbReference>
<evidence type="ECO:0000313" key="8">
    <source>
        <dbReference type="Proteomes" id="UP000655037"/>
    </source>
</evidence>
<dbReference type="Gene3D" id="3.40.605.10">
    <property type="entry name" value="Aldehyde Dehydrogenase, Chain A, domain 1"/>
    <property type="match status" value="1"/>
</dbReference>
<feature type="active site" evidence="4">
    <location>
        <position position="285"/>
    </location>
</feature>
<sequence>MLAALAWRRRVKPARGGDVLQQNIGQSAFQPQAYEGFSGQYIAGRWVEGTEGNTAIDRNPYDDTVVAEISQASLDDLNRAFGAAKAAQTEWARVLPSERAAVFLRAVSILDARKEEIISWIIRESGSTRIKAGIEWGAVRAGMLEAFTLPAAAQGHIIPVDKPGKEARVYKKPVGVVGVISPWNFPLHLSNRSVAPALALGNAVVLKPSNDTPVTGGLLLAKIYEEAGLPAGLLNVVVGSSSVIGDAFSRHPVPRVLTFTGSTPVGRHIAQVAGESSLLKRVGLELGGNAPLVVLDDADLEKAVGAALIGRFMHQGQICMSTNRIIVDASIYDNFVEAFTAAVKTIKFGNPNEPDTLIGPLCNDSQLRSVTASIARARDSGFRECVSGPIEGRVVAPHVFADVTNDSDFARNEIFGPVAPIIRAQDEAQALAFANDTEFGLSSAVFTRDEARGLAFAQQIEAGMSHINDITIHDYPHVMFGGEKNSGLGRFNGKWAVEEFTTDHFISVQR</sequence>
<dbReference type="PROSITE" id="PS00687">
    <property type="entry name" value="ALDEHYDE_DEHYDR_GLU"/>
    <property type="match status" value="1"/>
</dbReference>
<dbReference type="InterPro" id="IPR016163">
    <property type="entry name" value="Ald_DH_C"/>
</dbReference>
<evidence type="ECO:0000256" key="2">
    <source>
        <dbReference type="ARBA" id="ARBA00023002"/>
    </source>
</evidence>
<evidence type="ECO:0000256" key="1">
    <source>
        <dbReference type="ARBA" id="ARBA00009986"/>
    </source>
</evidence>
<comment type="similarity">
    <text evidence="1 5">Belongs to the aldehyde dehydrogenase family.</text>
</comment>
<evidence type="ECO:0000259" key="6">
    <source>
        <dbReference type="Pfam" id="PF00171"/>
    </source>
</evidence>
<dbReference type="Proteomes" id="UP000655037">
    <property type="component" value="Unassembled WGS sequence"/>
</dbReference>